<comment type="caution">
    <text evidence="2">The sequence shown here is derived from an EMBL/GenBank/DDBJ whole genome shotgun (WGS) entry which is preliminary data.</text>
</comment>
<sequence>MKVTKQQQRRKIMSKYVDCVKNDEDLPISYSINVEAISTSKRPLTCYITTDAPRILKEQTTNQLNHTKRSVNLETINDRRIKPLENTRQSSIHLPVTYSTSIHIPCHPPTIKSRPSTILPLQSTHHYHHYYHYYHHRQRPPIVSSRPSTIIKHKNSLQHVSTSSTRPSTPTTTTDTSSESLSPILKRSSKNINLTSPISTSNPVDKQLSYPSPPCYSTLIWKWFHHTPTKSQSHPKGSQSDYSEVYQHELPNKRNLLFKFFPSSTEKQSKSKRQHTCFTRKYLRSSSSSSSLPNKYTNYNE</sequence>
<feature type="compositionally biased region" description="Polar residues" evidence="1">
    <location>
        <begin position="190"/>
        <end position="204"/>
    </location>
</feature>
<name>A0A813ZEG8_9BILA</name>
<accession>A0A813ZEG8</accession>
<evidence type="ECO:0000313" key="2">
    <source>
        <dbReference type="EMBL" id="CAF0897574.1"/>
    </source>
</evidence>
<reference evidence="2" key="1">
    <citation type="submission" date="2021-02" db="EMBL/GenBank/DDBJ databases">
        <authorList>
            <person name="Nowell W R."/>
        </authorList>
    </citation>
    <scope>NUCLEOTIDE SEQUENCE</scope>
</reference>
<dbReference type="Proteomes" id="UP000663845">
    <property type="component" value="Unassembled WGS sequence"/>
</dbReference>
<proteinExistence type="predicted"/>
<evidence type="ECO:0000313" key="3">
    <source>
        <dbReference type="Proteomes" id="UP000663845"/>
    </source>
</evidence>
<evidence type="ECO:0000256" key="1">
    <source>
        <dbReference type="SAM" id="MobiDB-lite"/>
    </source>
</evidence>
<feature type="region of interest" description="Disordered" evidence="1">
    <location>
        <begin position="282"/>
        <end position="301"/>
    </location>
</feature>
<feature type="compositionally biased region" description="Polar residues" evidence="1">
    <location>
        <begin position="292"/>
        <end position="301"/>
    </location>
</feature>
<feature type="compositionally biased region" description="Low complexity" evidence="1">
    <location>
        <begin position="161"/>
        <end position="183"/>
    </location>
</feature>
<organism evidence="2 3">
    <name type="scientific">Adineta steineri</name>
    <dbReference type="NCBI Taxonomy" id="433720"/>
    <lineage>
        <taxon>Eukaryota</taxon>
        <taxon>Metazoa</taxon>
        <taxon>Spiralia</taxon>
        <taxon>Gnathifera</taxon>
        <taxon>Rotifera</taxon>
        <taxon>Eurotatoria</taxon>
        <taxon>Bdelloidea</taxon>
        <taxon>Adinetida</taxon>
        <taxon>Adinetidae</taxon>
        <taxon>Adineta</taxon>
    </lineage>
</organism>
<protein>
    <submittedName>
        <fullName evidence="2">Uncharacterized protein</fullName>
    </submittedName>
</protein>
<feature type="region of interest" description="Disordered" evidence="1">
    <location>
        <begin position="154"/>
        <end position="207"/>
    </location>
</feature>
<dbReference type="AlphaFoldDB" id="A0A813ZEG8"/>
<gene>
    <name evidence="2" type="ORF">JYZ213_LOCUS10369</name>
</gene>
<dbReference type="EMBL" id="CAJNOG010000075">
    <property type="protein sequence ID" value="CAF0897574.1"/>
    <property type="molecule type" value="Genomic_DNA"/>
</dbReference>